<protein>
    <submittedName>
        <fullName evidence="2">Uncharacterized protein</fullName>
    </submittedName>
</protein>
<gene>
    <name evidence="2" type="ORF">ET445_05525</name>
</gene>
<name>A0A4V0YGZ0_9MICO</name>
<sequence>MTENHPVDPRLVAFLSNEPDAWLVTDETETVHVSVGVDGTLATLRLTPSWWRRVPSEEVGSVILRLRGQSAGARLRTISELEDDAGAAPDDDAPPALFRPRDAGTENPADLTRRMHDVLAAFADLDRYRREVTAAATESATLTSPSGNVTLELIGGRPRRLAIDPYNVQFTSEHALAADIVELFHRADRWFADRRRAVFDELPALADVVRSVRGPGRGY</sequence>
<dbReference type="EMBL" id="CP035491">
    <property type="protein sequence ID" value="QAY72881.1"/>
    <property type="molecule type" value="Genomic_DNA"/>
</dbReference>
<dbReference type="RefSeq" id="WP_129189596.1">
    <property type="nucleotide sequence ID" value="NZ_CP035491.1"/>
</dbReference>
<dbReference type="OrthoDB" id="4500247at2"/>
<evidence type="ECO:0000313" key="3">
    <source>
        <dbReference type="Proteomes" id="UP000291259"/>
    </source>
</evidence>
<keyword evidence="3" id="KW-1185">Reference proteome</keyword>
<proteinExistence type="predicted"/>
<feature type="compositionally biased region" description="Acidic residues" evidence="1">
    <location>
        <begin position="81"/>
        <end position="93"/>
    </location>
</feature>
<dbReference type="AlphaFoldDB" id="A0A4V0YGZ0"/>
<evidence type="ECO:0000313" key="2">
    <source>
        <dbReference type="EMBL" id="QAY72881.1"/>
    </source>
</evidence>
<accession>A0A4V0YGZ0</accession>
<reference evidence="2 3" key="1">
    <citation type="submission" date="2019-01" db="EMBL/GenBank/DDBJ databases">
        <title>Genome sequencing of strain FW100M-8.</title>
        <authorList>
            <person name="Heo J."/>
            <person name="Kim S.-J."/>
            <person name="Kim J.-S."/>
            <person name="Hong S.-B."/>
            <person name="Kwon S.-W."/>
        </authorList>
    </citation>
    <scope>NUCLEOTIDE SEQUENCE [LARGE SCALE GENOMIC DNA]</scope>
    <source>
        <strain evidence="2 3">FW100M-8</strain>
    </source>
</reference>
<evidence type="ECO:0000256" key="1">
    <source>
        <dbReference type="SAM" id="MobiDB-lite"/>
    </source>
</evidence>
<feature type="region of interest" description="Disordered" evidence="1">
    <location>
        <begin position="81"/>
        <end position="110"/>
    </location>
</feature>
<dbReference type="Proteomes" id="UP000291259">
    <property type="component" value="Chromosome"/>
</dbReference>
<organism evidence="2 3">
    <name type="scientific">Agromyces protaetiae</name>
    <dbReference type="NCBI Taxonomy" id="2509455"/>
    <lineage>
        <taxon>Bacteria</taxon>
        <taxon>Bacillati</taxon>
        <taxon>Actinomycetota</taxon>
        <taxon>Actinomycetes</taxon>
        <taxon>Micrococcales</taxon>
        <taxon>Microbacteriaceae</taxon>
        <taxon>Agromyces</taxon>
    </lineage>
</organism>
<dbReference type="KEGG" id="agf:ET445_05525"/>